<protein>
    <submittedName>
        <fullName evidence="2">Tripartite tricarboxylate transporter substrate-binding protein</fullName>
    </submittedName>
</protein>
<dbReference type="PANTHER" id="PTHR42928:SF3">
    <property type="entry name" value="UPF0065 PROTEIN YFLP"/>
    <property type="match status" value="1"/>
</dbReference>
<reference evidence="2 3" key="1">
    <citation type="submission" date="2023-02" db="EMBL/GenBank/DDBJ databases">
        <title>Bacterial whole genome sequence for Curvibacter sp. HBC28.</title>
        <authorList>
            <person name="Le V."/>
            <person name="Ko S.-R."/>
            <person name="Ahn C.-Y."/>
            <person name="Oh H.-M."/>
        </authorList>
    </citation>
    <scope>NUCLEOTIDE SEQUENCE [LARGE SCALE GENOMIC DNA]</scope>
    <source>
        <strain evidence="2 3">HBC28</strain>
    </source>
</reference>
<dbReference type="Gene3D" id="3.40.190.150">
    <property type="entry name" value="Bordetella uptake gene, domain 1"/>
    <property type="match status" value="1"/>
</dbReference>
<proteinExistence type="inferred from homology"/>
<sequence>MIRNTVPLFGLLLVLLGSTGLAQELPGRDPALLEADCVIPAKAGGGFALTCALARDALQAVRPTRPALNQRFLPGGIGAVAFDRVAKGELGGASTLVAFSSGSLLNMAQGRFGPHPPSAMKPIAVLGTDYGVIAVAKDSPYKQLSDLILALKQPSSRLVFGAGGTIGSQDWVKAALLVRAAGGDHRALRFVSFEGGGDALSALQGRHIDVFPGDAAEALKAIKAGVSLRFLAVLSAQRLGGALEGVPTAREQGVDVVWPTVRGVYVSANTPDAVSEAWSKAFREAMEAPGYGRLLSQSGLYPHAMTGSVLKTYTEQQLGQYGALAAELGLRRWAP</sequence>
<dbReference type="InterPro" id="IPR042100">
    <property type="entry name" value="Bug_dom1"/>
</dbReference>
<dbReference type="CDD" id="cd07012">
    <property type="entry name" value="PBP2_Bug_TTT"/>
    <property type="match status" value="1"/>
</dbReference>
<dbReference type="Gene3D" id="3.40.190.10">
    <property type="entry name" value="Periplasmic binding protein-like II"/>
    <property type="match status" value="1"/>
</dbReference>
<dbReference type="Pfam" id="PF03401">
    <property type="entry name" value="TctC"/>
    <property type="match status" value="1"/>
</dbReference>
<dbReference type="InterPro" id="IPR005064">
    <property type="entry name" value="BUG"/>
</dbReference>
<dbReference type="PIRSF" id="PIRSF017082">
    <property type="entry name" value="YflP"/>
    <property type="match status" value="1"/>
</dbReference>
<dbReference type="SUPFAM" id="SSF53850">
    <property type="entry name" value="Periplasmic binding protein-like II"/>
    <property type="match status" value="1"/>
</dbReference>
<evidence type="ECO:0000313" key="3">
    <source>
        <dbReference type="Proteomes" id="UP001528672"/>
    </source>
</evidence>
<evidence type="ECO:0000256" key="1">
    <source>
        <dbReference type="ARBA" id="ARBA00006987"/>
    </source>
</evidence>
<organism evidence="2 3">
    <name type="scientific">Curvibacter microcysteis</name>
    <dbReference type="NCBI Taxonomy" id="3026419"/>
    <lineage>
        <taxon>Bacteria</taxon>
        <taxon>Pseudomonadati</taxon>
        <taxon>Pseudomonadota</taxon>
        <taxon>Betaproteobacteria</taxon>
        <taxon>Burkholderiales</taxon>
        <taxon>Comamonadaceae</taxon>
        <taxon>Curvibacter</taxon>
    </lineage>
</organism>
<comment type="caution">
    <text evidence="2">The sequence shown here is derived from an EMBL/GenBank/DDBJ whole genome shotgun (WGS) entry which is preliminary data.</text>
</comment>
<dbReference type="EMBL" id="JAQSIO010000001">
    <property type="protein sequence ID" value="MDD0813357.1"/>
    <property type="molecule type" value="Genomic_DNA"/>
</dbReference>
<name>A0ABT5M9U9_9BURK</name>
<comment type="similarity">
    <text evidence="1">Belongs to the UPF0065 (bug) family.</text>
</comment>
<dbReference type="Proteomes" id="UP001528672">
    <property type="component" value="Unassembled WGS sequence"/>
</dbReference>
<dbReference type="PANTHER" id="PTHR42928">
    <property type="entry name" value="TRICARBOXYLATE-BINDING PROTEIN"/>
    <property type="match status" value="1"/>
</dbReference>
<accession>A0ABT5M9U9</accession>
<dbReference type="RefSeq" id="WP_273924880.1">
    <property type="nucleotide sequence ID" value="NZ_JAQSIO010000001.1"/>
</dbReference>
<keyword evidence="3" id="KW-1185">Reference proteome</keyword>
<evidence type="ECO:0000313" key="2">
    <source>
        <dbReference type="EMBL" id="MDD0813357.1"/>
    </source>
</evidence>
<gene>
    <name evidence="2" type="ORF">PSQ39_01815</name>
</gene>